<gene>
    <name evidence="1" type="ORF">HPBE_LOCUS10800</name>
</gene>
<accession>A0A183FSA1</accession>
<reference evidence="3" key="2">
    <citation type="submission" date="2019-09" db="UniProtKB">
        <authorList>
            <consortium name="WormBaseParasite"/>
        </authorList>
    </citation>
    <scope>IDENTIFICATION</scope>
</reference>
<dbReference type="WBParaSite" id="HPBE_0001079901-mRNA-1">
    <property type="protein sequence ID" value="HPBE_0001079901-mRNA-1"/>
    <property type="gene ID" value="HPBE_0001079901"/>
</dbReference>
<dbReference type="Proteomes" id="UP000050761">
    <property type="component" value="Unassembled WGS sequence"/>
</dbReference>
<dbReference type="OrthoDB" id="5875589at2759"/>
<evidence type="ECO:0000313" key="3">
    <source>
        <dbReference type="WBParaSite" id="HPBE_0001079901-mRNA-1"/>
    </source>
</evidence>
<name>A0A183FSA1_HELPZ</name>
<sequence length="107" mass="12219">MITIVAILHRISLMKLSFSIFLLIEKQVPLLLLYEFRTYTDASEMVMNICDAMDPSTVSYDAAKVCFSKSINEDFDLENQWRSGRPLAVDAQCHLNVVQKDPQCNTD</sequence>
<organism evidence="2 3">
    <name type="scientific">Heligmosomoides polygyrus</name>
    <name type="common">Parasitic roundworm</name>
    <dbReference type="NCBI Taxonomy" id="6339"/>
    <lineage>
        <taxon>Eukaryota</taxon>
        <taxon>Metazoa</taxon>
        <taxon>Ecdysozoa</taxon>
        <taxon>Nematoda</taxon>
        <taxon>Chromadorea</taxon>
        <taxon>Rhabditida</taxon>
        <taxon>Rhabditina</taxon>
        <taxon>Rhabditomorpha</taxon>
        <taxon>Strongyloidea</taxon>
        <taxon>Heligmosomidae</taxon>
        <taxon>Heligmosomoides</taxon>
    </lineage>
</organism>
<dbReference type="EMBL" id="UZAH01026887">
    <property type="protein sequence ID" value="VDO86376.1"/>
    <property type="molecule type" value="Genomic_DNA"/>
</dbReference>
<protein>
    <submittedName>
        <fullName evidence="3">Odorant binding protein</fullName>
    </submittedName>
</protein>
<accession>A0A3P7YEI1</accession>
<reference evidence="1 2" key="1">
    <citation type="submission" date="2018-11" db="EMBL/GenBank/DDBJ databases">
        <authorList>
            <consortium name="Pathogen Informatics"/>
        </authorList>
    </citation>
    <scope>NUCLEOTIDE SEQUENCE [LARGE SCALE GENOMIC DNA]</scope>
</reference>
<proteinExistence type="predicted"/>
<evidence type="ECO:0000313" key="1">
    <source>
        <dbReference type="EMBL" id="VDO86376.1"/>
    </source>
</evidence>
<keyword evidence="2" id="KW-1185">Reference proteome</keyword>
<dbReference type="AlphaFoldDB" id="A0A183FSA1"/>
<evidence type="ECO:0000313" key="2">
    <source>
        <dbReference type="Proteomes" id="UP000050761"/>
    </source>
</evidence>